<feature type="domain" description="PAC" evidence="8">
    <location>
        <begin position="186"/>
        <end position="238"/>
    </location>
</feature>
<dbReference type="Pfam" id="PF18024">
    <property type="entry name" value="HTH_50"/>
    <property type="match status" value="1"/>
</dbReference>
<keyword evidence="1" id="KW-0547">Nucleotide-binding</keyword>
<proteinExistence type="predicted"/>
<accession>A0A0U2UEK2</accession>
<dbReference type="PROSITE" id="PS50045">
    <property type="entry name" value="SIGMA54_INTERACT_4"/>
    <property type="match status" value="1"/>
</dbReference>
<dbReference type="Pfam" id="PF00158">
    <property type="entry name" value="Sigma54_activat"/>
    <property type="match status" value="1"/>
</dbReference>
<evidence type="ECO:0000259" key="8">
    <source>
        <dbReference type="PROSITE" id="PS50113"/>
    </source>
</evidence>
<dbReference type="InterPro" id="IPR035965">
    <property type="entry name" value="PAS-like_dom_sf"/>
</dbReference>
<dbReference type="InterPro" id="IPR002078">
    <property type="entry name" value="Sigma_54_int"/>
</dbReference>
<dbReference type="SUPFAM" id="SSF46689">
    <property type="entry name" value="Homeodomain-like"/>
    <property type="match status" value="1"/>
</dbReference>
<dbReference type="GO" id="GO:0006355">
    <property type="term" value="P:regulation of DNA-templated transcription"/>
    <property type="evidence" value="ECO:0007669"/>
    <property type="project" value="InterPro"/>
</dbReference>
<keyword evidence="2" id="KW-0067">ATP-binding</keyword>
<dbReference type="SUPFAM" id="SSF55785">
    <property type="entry name" value="PYP-like sensor domain (PAS domain)"/>
    <property type="match status" value="1"/>
</dbReference>
<dbReference type="Gene3D" id="3.30.450.20">
    <property type="entry name" value="PAS domain"/>
    <property type="match status" value="1"/>
</dbReference>
<dbReference type="Gene3D" id="1.10.8.60">
    <property type="match status" value="1"/>
</dbReference>
<dbReference type="AlphaFoldDB" id="A0A0U2UEK2"/>
<dbReference type="PANTHER" id="PTHR32071:SF57">
    <property type="entry name" value="C4-DICARBOXYLATE TRANSPORT TRANSCRIPTIONAL REGULATORY PROTEIN DCTD"/>
    <property type="match status" value="1"/>
</dbReference>
<feature type="domain" description="Sigma-54 factor interaction" evidence="6">
    <location>
        <begin position="263"/>
        <end position="486"/>
    </location>
</feature>
<organism evidence="9 10">
    <name type="scientific">Paenibacillus naphthalenovorans</name>
    <dbReference type="NCBI Taxonomy" id="162209"/>
    <lineage>
        <taxon>Bacteria</taxon>
        <taxon>Bacillati</taxon>
        <taxon>Bacillota</taxon>
        <taxon>Bacilli</taxon>
        <taxon>Bacillales</taxon>
        <taxon>Paenibacillaceae</taxon>
        <taxon>Paenibacillus</taxon>
    </lineage>
</organism>
<dbReference type="PROSITE" id="PS50112">
    <property type="entry name" value="PAS"/>
    <property type="match status" value="1"/>
</dbReference>
<dbReference type="SUPFAM" id="SSF52540">
    <property type="entry name" value="P-loop containing nucleoside triphosphate hydrolases"/>
    <property type="match status" value="1"/>
</dbReference>
<dbReference type="InterPro" id="IPR009057">
    <property type="entry name" value="Homeodomain-like_sf"/>
</dbReference>
<dbReference type="PATRIC" id="fig|162209.4.peg.4622"/>
<evidence type="ECO:0000256" key="3">
    <source>
        <dbReference type="ARBA" id="ARBA00023015"/>
    </source>
</evidence>
<keyword evidence="10" id="KW-1185">Reference proteome</keyword>
<dbReference type="CDD" id="cd00009">
    <property type="entry name" value="AAA"/>
    <property type="match status" value="1"/>
</dbReference>
<dbReference type="InterPro" id="IPR027417">
    <property type="entry name" value="P-loop_NTPase"/>
</dbReference>
<dbReference type="InterPro" id="IPR030828">
    <property type="entry name" value="HTH_TyrR"/>
</dbReference>
<keyword evidence="4" id="KW-0804">Transcription</keyword>
<dbReference type="FunFam" id="3.40.50.300:FF:000006">
    <property type="entry name" value="DNA-binding transcriptional regulator NtrC"/>
    <property type="match status" value="1"/>
</dbReference>
<dbReference type="PROSITE" id="PS50113">
    <property type="entry name" value="PAC"/>
    <property type="match status" value="1"/>
</dbReference>
<sequence length="567" mass="65449">MFRGEVLVKGLEQEALDLLPFGMMFMDRDKRIVLMNRYAADRFSLKSDKDIFLQDVLQDLSMEPSDPKRSMQFKLGDEAFAAQRFPFFLQGQGEGEVLVFQRASELQEIVEELDFYKNLNFDLKAIFDISYDVIYVSDGQGITLRVSSACETLWGYKEEELVGKSVYELEREGVYYPSITRLVLEKQEKVSMIQTTKTGRRLKVVGTPIKDDEGRIIRVVNASRDITEISQLQAEIELLKQLTESYRKEIMDLRSKKEFEKEMIYRSEQMRKVVSFSQKVAKVDSSVLLLGESGIGKEVLASYIHKWSHRHEGPFITVHCGAIPPLLLETELFGDESAAEVKLGCLEMAHEGTLFLNEVDEIPPALQVKLLRAIQEKRITRMGGSTSVEINVRIISATAQDIEQKVQSGQFRKDLYYQLNVVPIAIPPLRERKEDVIPLILYFTDQLNRKYGLKKKFNPLVLKKMQEYAWPGNVRELQNMTERLFVTTEDEWIHEEHLPDHVNVNVKEHKGIQIHQIMPLKDAVELLEKELLQLAQKRYHSTTRIAEVLGVNQSTVSRKLSRWKGKQ</sequence>
<reference evidence="9 10" key="2">
    <citation type="journal article" date="2016" name="Genome Announc.">
        <title>Complete Genome Sequences of Two Interactive Moderate Thermophiles, Paenibacillus napthalenovorans 32O-Y and Paenibacillus sp. 32O-W.</title>
        <authorList>
            <person name="Butler R.R.III."/>
            <person name="Wang J."/>
            <person name="Stark B.C."/>
            <person name="Pombert J.F."/>
        </authorList>
    </citation>
    <scope>NUCLEOTIDE SEQUENCE [LARGE SCALE GENOMIC DNA]</scope>
    <source>
        <strain evidence="9 10">32O-Y</strain>
    </source>
</reference>
<dbReference type="EMBL" id="CP013652">
    <property type="protein sequence ID" value="ALS24664.1"/>
    <property type="molecule type" value="Genomic_DNA"/>
</dbReference>
<dbReference type="InterPro" id="IPR000700">
    <property type="entry name" value="PAS-assoc_C"/>
</dbReference>
<dbReference type="InterPro" id="IPR058031">
    <property type="entry name" value="AAA_lid_NorR"/>
</dbReference>
<evidence type="ECO:0000256" key="4">
    <source>
        <dbReference type="ARBA" id="ARBA00023163"/>
    </source>
</evidence>
<evidence type="ECO:0000256" key="1">
    <source>
        <dbReference type="ARBA" id="ARBA00022741"/>
    </source>
</evidence>
<feature type="domain" description="PAS" evidence="7">
    <location>
        <begin position="123"/>
        <end position="169"/>
    </location>
</feature>
<dbReference type="PANTHER" id="PTHR32071">
    <property type="entry name" value="TRANSCRIPTIONAL REGULATORY PROTEIN"/>
    <property type="match status" value="1"/>
</dbReference>
<evidence type="ECO:0000259" key="7">
    <source>
        <dbReference type="PROSITE" id="PS50112"/>
    </source>
</evidence>
<dbReference type="CDD" id="cd00130">
    <property type="entry name" value="PAS"/>
    <property type="match status" value="1"/>
</dbReference>
<dbReference type="NCBIfam" id="TIGR00229">
    <property type="entry name" value="sensory_box"/>
    <property type="match status" value="1"/>
</dbReference>
<evidence type="ECO:0000259" key="6">
    <source>
        <dbReference type="PROSITE" id="PS50045"/>
    </source>
</evidence>
<evidence type="ECO:0000313" key="10">
    <source>
        <dbReference type="Proteomes" id="UP000061660"/>
    </source>
</evidence>
<dbReference type="Gene3D" id="1.10.10.60">
    <property type="entry name" value="Homeodomain-like"/>
    <property type="match status" value="1"/>
</dbReference>
<dbReference type="Gene3D" id="3.40.50.300">
    <property type="entry name" value="P-loop containing nucleotide triphosphate hydrolases"/>
    <property type="match status" value="1"/>
</dbReference>
<protein>
    <submittedName>
        <fullName evidence="9">Fis family transcriptional regulator</fullName>
    </submittedName>
</protein>
<dbReference type="InterPro" id="IPR000014">
    <property type="entry name" value="PAS"/>
</dbReference>
<evidence type="ECO:0000256" key="2">
    <source>
        <dbReference type="ARBA" id="ARBA00022840"/>
    </source>
</evidence>
<dbReference type="GO" id="GO:0003677">
    <property type="term" value="F:DNA binding"/>
    <property type="evidence" value="ECO:0007669"/>
    <property type="project" value="UniProtKB-KW"/>
</dbReference>
<dbReference type="STRING" id="162209.IJ22_43780"/>
<keyword evidence="5" id="KW-0175">Coiled coil</keyword>
<evidence type="ECO:0000313" key="9">
    <source>
        <dbReference type="EMBL" id="ALS24664.1"/>
    </source>
</evidence>
<dbReference type="PROSITE" id="PS00688">
    <property type="entry name" value="SIGMA54_INTERACT_3"/>
    <property type="match status" value="1"/>
</dbReference>
<dbReference type="Pfam" id="PF25601">
    <property type="entry name" value="AAA_lid_14"/>
    <property type="match status" value="1"/>
</dbReference>
<dbReference type="InterPro" id="IPR025944">
    <property type="entry name" value="Sigma_54_int_dom_CS"/>
</dbReference>
<dbReference type="SMART" id="SM00091">
    <property type="entry name" value="PAS"/>
    <property type="match status" value="2"/>
</dbReference>
<keyword evidence="3" id="KW-0805">Transcription regulation</keyword>
<name>A0A0U2UEK2_9BACL</name>
<evidence type="ECO:0000256" key="5">
    <source>
        <dbReference type="SAM" id="Coils"/>
    </source>
</evidence>
<dbReference type="GO" id="GO:0005524">
    <property type="term" value="F:ATP binding"/>
    <property type="evidence" value="ECO:0007669"/>
    <property type="project" value="UniProtKB-KW"/>
</dbReference>
<reference evidence="10" key="1">
    <citation type="submission" date="2015-12" db="EMBL/GenBank/DDBJ databases">
        <title>Complete genome sequences of two moderately thermophilic Paenibacillus species.</title>
        <authorList>
            <person name="Butler R.III."/>
            <person name="Wang J."/>
            <person name="Stark B.C."/>
            <person name="Pombert J.-F."/>
        </authorList>
    </citation>
    <scope>NUCLEOTIDE SEQUENCE [LARGE SCALE GENOMIC DNA]</scope>
    <source>
        <strain evidence="10">32O-Y</strain>
    </source>
</reference>
<dbReference type="Pfam" id="PF13188">
    <property type="entry name" value="PAS_8"/>
    <property type="match status" value="1"/>
</dbReference>
<dbReference type="Pfam" id="PF13426">
    <property type="entry name" value="PAS_9"/>
    <property type="match status" value="1"/>
</dbReference>
<gene>
    <name evidence="9" type="ORF">IJ22_43780</name>
</gene>
<dbReference type="KEGG" id="pnp:IJ22_43780"/>
<dbReference type="Proteomes" id="UP000061660">
    <property type="component" value="Chromosome"/>
</dbReference>
<feature type="coiled-coil region" evidence="5">
    <location>
        <begin position="229"/>
        <end position="256"/>
    </location>
</feature>